<dbReference type="Proteomes" id="UP000216451">
    <property type="component" value="Unassembled WGS sequence"/>
</dbReference>
<proteinExistence type="predicted"/>
<organism evidence="2 3">
    <name type="scientific">Bifidobacterium aquikefiri</name>
    <dbReference type="NCBI Taxonomy" id="1653207"/>
    <lineage>
        <taxon>Bacteria</taxon>
        <taxon>Bacillati</taxon>
        <taxon>Actinomycetota</taxon>
        <taxon>Actinomycetes</taxon>
        <taxon>Bifidobacteriales</taxon>
        <taxon>Bifidobacteriaceae</taxon>
        <taxon>Bifidobacterium</taxon>
    </lineage>
</organism>
<evidence type="ECO:0000313" key="2">
    <source>
        <dbReference type="EMBL" id="OZG66945.1"/>
    </source>
</evidence>
<gene>
    <name evidence="2" type="ORF">BAQU_1017</name>
</gene>
<dbReference type="OrthoDB" id="3233720at2"/>
<comment type="caution">
    <text evidence="2">The sequence shown here is derived from an EMBL/GenBank/DDBJ whole genome shotgun (WGS) entry which is preliminary data.</text>
</comment>
<evidence type="ECO:0000313" key="3">
    <source>
        <dbReference type="Proteomes" id="UP000216451"/>
    </source>
</evidence>
<keyword evidence="1" id="KW-1133">Transmembrane helix</keyword>
<sequence>MSVHDVQCRRIPRLWILCGFLAQLLAYAIWMIQGGSMAVIVEALLISLLSALVQLLLALLRPGALGFGDVTCTLLIGLAVGSQGIFRSALWWLIMGLLGCCCLVWAHMRGLDSIAYAPVIVSSGLIATVLNF</sequence>
<evidence type="ECO:0000256" key="1">
    <source>
        <dbReference type="SAM" id="Phobius"/>
    </source>
</evidence>
<accession>A0A261G6Y2</accession>
<dbReference type="EMBL" id="MWXA01000005">
    <property type="protein sequence ID" value="OZG66945.1"/>
    <property type="molecule type" value="Genomic_DNA"/>
</dbReference>
<name>A0A261G6Y2_9BIFI</name>
<feature type="transmembrane region" description="Helical" evidence="1">
    <location>
        <begin position="113"/>
        <end position="130"/>
    </location>
</feature>
<protein>
    <submittedName>
        <fullName evidence="2">Peptidase A24</fullName>
    </submittedName>
</protein>
<keyword evidence="1" id="KW-0472">Membrane</keyword>
<dbReference type="Gene3D" id="1.20.120.1220">
    <property type="match status" value="1"/>
</dbReference>
<keyword evidence="1" id="KW-0812">Transmembrane</keyword>
<feature type="transmembrane region" description="Helical" evidence="1">
    <location>
        <begin position="12"/>
        <end position="32"/>
    </location>
</feature>
<dbReference type="AlphaFoldDB" id="A0A261G6Y2"/>
<keyword evidence="3" id="KW-1185">Reference proteome</keyword>
<feature type="transmembrane region" description="Helical" evidence="1">
    <location>
        <begin position="64"/>
        <end position="83"/>
    </location>
</feature>
<feature type="transmembrane region" description="Helical" evidence="1">
    <location>
        <begin position="89"/>
        <end position="106"/>
    </location>
</feature>
<reference evidence="2 3" key="1">
    <citation type="journal article" date="2017" name="BMC Genomics">
        <title>Comparative genomic and phylogenomic analyses of the Bifidobacteriaceae family.</title>
        <authorList>
            <person name="Lugli G.A."/>
            <person name="Milani C."/>
            <person name="Turroni F."/>
            <person name="Duranti S."/>
            <person name="Mancabelli L."/>
            <person name="Mangifesta M."/>
            <person name="Ferrario C."/>
            <person name="Modesto M."/>
            <person name="Mattarelli P."/>
            <person name="Jiri K."/>
            <person name="van Sinderen D."/>
            <person name="Ventura M."/>
        </authorList>
    </citation>
    <scope>NUCLEOTIDE SEQUENCE [LARGE SCALE GENOMIC DNA]</scope>
    <source>
        <strain evidence="2 3">LMG 28769</strain>
    </source>
</reference>
<feature type="transmembrane region" description="Helical" evidence="1">
    <location>
        <begin position="38"/>
        <end position="57"/>
    </location>
</feature>